<accession>A0A8T0IL96</accession>
<gene>
    <name evidence="8" type="ORF">KC19_3G216700</name>
</gene>
<dbReference type="AlphaFoldDB" id="A0A8T0IL96"/>
<evidence type="ECO:0000256" key="5">
    <source>
        <dbReference type="ARBA" id="ARBA00023242"/>
    </source>
</evidence>
<evidence type="ECO:0000313" key="8">
    <source>
        <dbReference type="EMBL" id="KAG0584540.1"/>
    </source>
</evidence>
<protein>
    <recommendedName>
        <fullName evidence="7">WRKY domain-containing protein</fullName>
    </recommendedName>
</protein>
<dbReference type="PANTHER" id="PTHR31221">
    <property type="entry name" value="WRKY TRANSCRIPTION FACTOR PROTEIN 1-RELATED"/>
    <property type="match status" value="1"/>
</dbReference>
<name>A0A8T0IL96_CERPU</name>
<feature type="region of interest" description="Disordered" evidence="6">
    <location>
        <begin position="172"/>
        <end position="295"/>
    </location>
</feature>
<dbReference type="GO" id="GO:0005634">
    <property type="term" value="C:nucleus"/>
    <property type="evidence" value="ECO:0007669"/>
    <property type="project" value="UniProtKB-SubCell"/>
</dbReference>
<sequence length="534" mass="58361">MMRNGDDEGGGRRGESELERLMRSLSEDVSTTSQNQNQRHGYEQTLQLHEFTPPATMTFPPPRDFSSSFSQPAQPSFLTELLSMPSPSAGWNSTVPDGPILHSATPRDFQSNTINHGYSAPQRPQESTFWDTLPEYPSWFPQEAGPESMYIDGLQELLTTPTPWNEVMTTAPMEKASHSSERSSLVGSPTSRSSPSPARLNSAASTLPGTPNSSMSSESFSDTAAEEDHSHHGVNSRPLLQHAQLAAGPSGSSSAKRKSPDRALDESCDEIQSLDLKKPLHKSRRKGPKRVREPRYAIQTRSDVEIMEDGYKWRKYGQKAVKNSPHPRSYYRCTNPKCPVRKRVERSADDTGLVITTYEGTHTHVNPSTGSRAASDAPLLPASGEHPPGGAPYKPPSALTSSSFPFQTPVIAPLASRNIKLEHVVSAGPLRPTPSISKVEPSFLSSSSDIRAPLPGALLRSQQLLGGGHDDTNPLSRCSDHLMKDLQDAMCWGSIPSHNTGRAQEIHSLLRPTTAPPSSSSEGLLEDIVRYRRH</sequence>
<feature type="compositionally biased region" description="Polar residues" evidence="6">
    <location>
        <begin position="29"/>
        <end position="47"/>
    </location>
</feature>
<evidence type="ECO:0000256" key="3">
    <source>
        <dbReference type="ARBA" id="ARBA00023125"/>
    </source>
</evidence>
<feature type="domain" description="WRKY" evidence="7">
    <location>
        <begin position="302"/>
        <end position="367"/>
    </location>
</feature>
<keyword evidence="9" id="KW-1185">Reference proteome</keyword>
<evidence type="ECO:0000256" key="4">
    <source>
        <dbReference type="ARBA" id="ARBA00023163"/>
    </source>
</evidence>
<keyword evidence="5" id="KW-0539">Nucleus</keyword>
<dbReference type="Proteomes" id="UP000822688">
    <property type="component" value="Chromosome 3"/>
</dbReference>
<keyword evidence="4" id="KW-0804">Transcription</keyword>
<feature type="compositionally biased region" description="Low complexity" evidence="6">
    <location>
        <begin position="51"/>
        <end position="72"/>
    </location>
</feature>
<dbReference type="SUPFAM" id="SSF118290">
    <property type="entry name" value="WRKY DNA-binding domain"/>
    <property type="match status" value="1"/>
</dbReference>
<organism evidence="8 9">
    <name type="scientific">Ceratodon purpureus</name>
    <name type="common">Fire moss</name>
    <name type="synonym">Dicranum purpureum</name>
    <dbReference type="NCBI Taxonomy" id="3225"/>
    <lineage>
        <taxon>Eukaryota</taxon>
        <taxon>Viridiplantae</taxon>
        <taxon>Streptophyta</taxon>
        <taxon>Embryophyta</taxon>
        <taxon>Bryophyta</taxon>
        <taxon>Bryophytina</taxon>
        <taxon>Bryopsida</taxon>
        <taxon>Dicranidae</taxon>
        <taxon>Pseudoditrichales</taxon>
        <taxon>Ditrichaceae</taxon>
        <taxon>Ceratodon</taxon>
    </lineage>
</organism>
<feature type="compositionally biased region" description="Polar residues" evidence="6">
    <location>
        <begin position="361"/>
        <end position="372"/>
    </location>
</feature>
<dbReference type="SMART" id="SM00774">
    <property type="entry name" value="WRKY"/>
    <property type="match status" value="1"/>
</dbReference>
<dbReference type="InterPro" id="IPR044810">
    <property type="entry name" value="WRKY_plant"/>
</dbReference>
<keyword evidence="2" id="KW-0805">Transcription regulation</keyword>
<comment type="caution">
    <text evidence="8">The sequence shown here is derived from an EMBL/GenBank/DDBJ whole genome shotgun (WGS) entry which is preliminary data.</text>
</comment>
<feature type="compositionally biased region" description="Basic residues" evidence="6">
    <location>
        <begin position="279"/>
        <end position="289"/>
    </location>
</feature>
<dbReference type="PANTHER" id="PTHR31221:SF334">
    <property type="entry name" value="WRKY TRANSCRIPTION FACTOR 57-RELATED"/>
    <property type="match status" value="1"/>
</dbReference>
<proteinExistence type="predicted"/>
<dbReference type="EMBL" id="CM026423">
    <property type="protein sequence ID" value="KAG0584540.1"/>
    <property type="molecule type" value="Genomic_DNA"/>
</dbReference>
<evidence type="ECO:0000313" key="9">
    <source>
        <dbReference type="Proteomes" id="UP000822688"/>
    </source>
</evidence>
<feature type="compositionally biased region" description="Polar residues" evidence="6">
    <location>
        <begin position="202"/>
        <end position="222"/>
    </location>
</feature>
<feature type="region of interest" description="Disordered" evidence="6">
    <location>
        <begin position="1"/>
        <end position="72"/>
    </location>
</feature>
<feature type="compositionally biased region" description="Polar residues" evidence="6">
    <location>
        <begin position="108"/>
        <end position="130"/>
    </location>
</feature>
<keyword evidence="3" id="KW-0238">DNA-binding</keyword>
<evidence type="ECO:0000259" key="7">
    <source>
        <dbReference type="PROSITE" id="PS50811"/>
    </source>
</evidence>
<dbReference type="InterPro" id="IPR003657">
    <property type="entry name" value="WRKY_dom"/>
</dbReference>
<feature type="compositionally biased region" description="Low complexity" evidence="6">
    <location>
        <begin position="182"/>
        <end position="199"/>
    </location>
</feature>
<dbReference type="PROSITE" id="PS50811">
    <property type="entry name" value="WRKY"/>
    <property type="match status" value="1"/>
</dbReference>
<evidence type="ECO:0000256" key="1">
    <source>
        <dbReference type="ARBA" id="ARBA00004123"/>
    </source>
</evidence>
<evidence type="ECO:0000256" key="6">
    <source>
        <dbReference type="SAM" id="MobiDB-lite"/>
    </source>
</evidence>
<dbReference type="GO" id="GO:0043565">
    <property type="term" value="F:sequence-specific DNA binding"/>
    <property type="evidence" value="ECO:0007669"/>
    <property type="project" value="InterPro"/>
</dbReference>
<evidence type="ECO:0000256" key="2">
    <source>
        <dbReference type="ARBA" id="ARBA00023015"/>
    </source>
</evidence>
<dbReference type="GO" id="GO:0003700">
    <property type="term" value="F:DNA-binding transcription factor activity"/>
    <property type="evidence" value="ECO:0007669"/>
    <property type="project" value="InterPro"/>
</dbReference>
<feature type="region of interest" description="Disordered" evidence="6">
    <location>
        <begin position="361"/>
        <end position="399"/>
    </location>
</feature>
<dbReference type="FunFam" id="2.20.25.80:FF:000003">
    <property type="entry name" value="WRKY transcription factor 57"/>
    <property type="match status" value="1"/>
</dbReference>
<feature type="compositionally biased region" description="Basic and acidic residues" evidence="6">
    <location>
        <begin position="1"/>
        <end position="26"/>
    </location>
</feature>
<dbReference type="Gene3D" id="2.20.25.80">
    <property type="entry name" value="WRKY domain"/>
    <property type="match status" value="1"/>
</dbReference>
<dbReference type="Pfam" id="PF03106">
    <property type="entry name" value="WRKY"/>
    <property type="match status" value="1"/>
</dbReference>
<feature type="region of interest" description="Disordered" evidence="6">
    <location>
        <begin position="101"/>
        <end position="130"/>
    </location>
</feature>
<dbReference type="InterPro" id="IPR036576">
    <property type="entry name" value="WRKY_dom_sf"/>
</dbReference>
<comment type="subcellular location">
    <subcellularLocation>
        <location evidence="1">Nucleus</location>
    </subcellularLocation>
</comment>
<reference evidence="8" key="1">
    <citation type="submission" date="2020-06" db="EMBL/GenBank/DDBJ databases">
        <title>WGS assembly of Ceratodon purpureus strain R40.</title>
        <authorList>
            <person name="Carey S.B."/>
            <person name="Jenkins J."/>
            <person name="Shu S."/>
            <person name="Lovell J.T."/>
            <person name="Sreedasyam A."/>
            <person name="Maumus F."/>
            <person name="Tiley G.P."/>
            <person name="Fernandez-Pozo N."/>
            <person name="Barry K."/>
            <person name="Chen C."/>
            <person name="Wang M."/>
            <person name="Lipzen A."/>
            <person name="Daum C."/>
            <person name="Saski C.A."/>
            <person name="Payton A.C."/>
            <person name="Mcbreen J.C."/>
            <person name="Conrad R.E."/>
            <person name="Kollar L.M."/>
            <person name="Olsson S."/>
            <person name="Huttunen S."/>
            <person name="Landis J.B."/>
            <person name="Wickett N.J."/>
            <person name="Johnson M.G."/>
            <person name="Rensing S.A."/>
            <person name="Grimwood J."/>
            <person name="Schmutz J."/>
            <person name="Mcdaniel S.F."/>
        </authorList>
    </citation>
    <scope>NUCLEOTIDE SEQUENCE</scope>
    <source>
        <strain evidence="8">R40</strain>
    </source>
</reference>